<evidence type="ECO:0000256" key="1">
    <source>
        <dbReference type="SAM" id="MobiDB-lite"/>
    </source>
</evidence>
<dbReference type="PANTHER" id="PTHR37260:SF2">
    <property type="entry name" value="PROTEIN ECERIFERUM 16"/>
    <property type="match status" value="1"/>
</dbReference>
<dbReference type="AlphaFoldDB" id="A0ABD3T127"/>
<accession>A0ABD3T127</accession>
<comment type="caution">
    <text evidence="2">The sequence shown here is derived from an EMBL/GenBank/DDBJ whole genome shotgun (WGS) entry which is preliminary data.</text>
</comment>
<feature type="compositionally biased region" description="Basic residues" evidence="1">
    <location>
        <begin position="7"/>
        <end position="26"/>
    </location>
</feature>
<dbReference type="PANTHER" id="PTHR37260">
    <property type="entry name" value="PHOSPHORELAY PROTEIN"/>
    <property type="match status" value="1"/>
</dbReference>
<evidence type="ECO:0000313" key="2">
    <source>
        <dbReference type="EMBL" id="KAL3830077.1"/>
    </source>
</evidence>
<name>A0ABD3T127_9LAMI</name>
<keyword evidence="3" id="KW-1185">Reference proteome</keyword>
<feature type="compositionally biased region" description="Polar residues" evidence="1">
    <location>
        <begin position="76"/>
        <end position="88"/>
    </location>
</feature>
<gene>
    <name evidence="2" type="ORF">ACJIZ3_018879</name>
</gene>
<feature type="region of interest" description="Disordered" evidence="1">
    <location>
        <begin position="227"/>
        <end position="262"/>
    </location>
</feature>
<feature type="compositionally biased region" description="Polar residues" evidence="1">
    <location>
        <begin position="28"/>
        <end position="39"/>
    </location>
</feature>
<organism evidence="2 3">
    <name type="scientific">Penstemon smallii</name>
    <dbReference type="NCBI Taxonomy" id="265156"/>
    <lineage>
        <taxon>Eukaryota</taxon>
        <taxon>Viridiplantae</taxon>
        <taxon>Streptophyta</taxon>
        <taxon>Embryophyta</taxon>
        <taxon>Tracheophyta</taxon>
        <taxon>Spermatophyta</taxon>
        <taxon>Magnoliopsida</taxon>
        <taxon>eudicotyledons</taxon>
        <taxon>Gunneridae</taxon>
        <taxon>Pentapetalae</taxon>
        <taxon>asterids</taxon>
        <taxon>lamiids</taxon>
        <taxon>Lamiales</taxon>
        <taxon>Plantaginaceae</taxon>
        <taxon>Cheloneae</taxon>
        <taxon>Penstemon</taxon>
    </lineage>
</organism>
<dbReference type="EMBL" id="JBJXBP010000005">
    <property type="protein sequence ID" value="KAL3830077.1"/>
    <property type="molecule type" value="Genomic_DNA"/>
</dbReference>
<proteinExistence type="predicted"/>
<reference evidence="2 3" key="1">
    <citation type="submission" date="2024-12" db="EMBL/GenBank/DDBJ databases">
        <title>The unique morphological basis and parallel evolutionary history of personate flowers in Penstemon.</title>
        <authorList>
            <person name="Depatie T.H."/>
            <person name="Wessinger C.A."/>
        </authorList>
    </citation>
    <scope>NUCLEOTIDE SEQUENCE [LARGE SCALE GENOMIC DNA]</scope>
    <source>
        <strain evidence="2">WTNN_2</strain>
        <tissue evidence="2">Leaf</tissue>
    </source>
</reference>
<evidence type="ECO:0000313" key="3">
    <source>
        <dbReference type="Proteomes" id="UP001634393"/>
    </source>
</evidence>
<dbReference type="InterPro" id="IPR053342">
    <property type="entry name" value="Exosome_cofactor/PTGS_suppr"/>
</dbReference>
<protein>
    <submittedName>
        <fullName evidence="2">Uncharacterized protein</fullName>
    </submittedName>
</protein>
<sequence>MDTKALAKSKRAHSLNNSKKHNHHQASKVPSISSGTVSGSKKPAGNQIKEKPQQSRGARTLPSNWDRYDEEFDLGSENTAQESTSQPSEFVVPKSKGSDYAHLIMEAKVQSQTNYPSDTSVSFSDVFDDFTQDFGPLLSAKGQSILSWIADDDFEFEEKASTSHEAPFLSLNLNTLAEQLAKSKPSERLFVESCLLPSELLDDELRTSSEKEHIKAQTCTSTVTIDDFGASPLGQNQEGTKNVLEDNEPVTSEGGLKSTKQISDEELQLQGTAKAILSNSNLKSDMGSTYGSQPIFEATNAEAELDMLLNSFSETSVLESSNASSTSILSPAAGSTGSLKKGAHIIESAVVPDKLDDGTNIFFEGTSDLNKIDVGQLSHGVKASSDIPSTLHPISKSKLMDDFDSWLDTI</sequence>
<feature type="region of interest" description="Disordered" evidence="1">
    <location>
        <begin position="1"/>
        <end position="93"/>
    </location>
</feature>
<dbReference type="Proteomes" id="UP001634393">
    <property type="component" value="Unassembled WGS sequence"/>
</dbReference>
<feature type="compositionally biased region" description="Polar residues" evidence="1">
    <location>
        <begin position="54"/>
        <end position="63"/>
    </location>
</feature>